<dbReference type="STRING" id="1817895.AUJ95_03975"/>
<dbReference type="InterPro" id="IPR027417">
    <property type="entry name" value="P-loop_NTPase"/>
</dbReference>
<dbReference type="InterPro" id="IPR050921">
    <property type="entry name" value="T4SS_GSP_E_ATPase"/>
</dbReference>
<evidence type="ECO:0000313" key="4">
    <source>
        <dbReference type="Proteomes" id="UP000183085"/>
    </source>
</evidence>
<dbReference type="Pfam" id="PF00437">
    <property type="entry name" value="T2SSE"/>
    <property type="match status" value="1"/>
</dbReference>
<dbReference type="PANTHER" id="PTHR30486">
    <property type="entry name" value="TWITCHING MOTILITY PROTEIN PILT"/>
    <property type="match status" value="1"/>
</dbReference>
<dbReference type="Gene3D" id="3.30.450.90">
    <property type="match status" value="1"/>
</dbReference>
<organism evidence="3 4">
    <name type="scientific">Candidatus Desantisbacteria bacterium CG2_30_40_21</name>
    <dbReference type="NCBI Taxonomy" id="1817895"/>
    <lineage>
        <taxon>Bacteria</taxon>
        <taxon>Candidatus Desantisiibacteriota</taxon>
    </lineage>
</organism>
<dbReference type="CDD" id="cd01131">
    <property type="entry name" value="PilT"/>
    <property type="match status" value="1"/>
</dbReference>
<dbReference type="InterPro" id="IPR001482">
    <property type="entry name" value="T2SS/T4SS_dom"/>
</dbReference>
<evidence type="ECO:0000259" key="2">
    <source>
        <dbReference type="PROSITE" id="PS00662"/>
    </source>
</evidence>
<dbReference type="EMBL" id="MNYI01000099">
    <property type="protein sequence ID" value="OIP40961.1"/>
    <property type="molecule type" value="Genomic_DNA"/>
</dbReference>
<dbReference type="Proteomes" id="UP000183085">
    <property type="component" value="Unassembled WGS sequence"/>
</dbReference>
<dbReference type="SUPFAM" id="SSF52540">
    <property type="entry name" value="P-loop containing nucleoside triphosphate hydrolases"/>
    <property type="match status" value="1"/>
</dbReference>
<evidence type="ECO:0000313" key="3">
    <source>
        <dbReference type="EMBL" id="OIP40961.1"/>
    </source>
</evidence>
<sequence>MEIGELLNLLVTKKASDLYLKVARPPILRIAGTLTQLDLPRLSPGDVKNLIYSMMNEDQIKKFEESYDADFSYSLRGVARFRANAFKQRGVQGAVIRMVPYEIPAIGTLGLPPAVEELTTRPQGLILVTGPTGSGKSTTLAALIGQINSTKNCHIITVEDPIEFLHRDNMSTIEQREIEVDTKSFREALRRALRQDPDVILIGEMRDLETVATAISAAETGHLVLSTLHTNDATQTVDRIIDIFPSSQQQQVRIQLSMTLVGVVSQRLLKRADGTGRVAAVEIMINNPLIKDIIEKGNTSGIRKIIETSGTYWKMQTLTQSVAQLINNKAITMEEGLAAVPNADELRLALKGTYEQANLVFGDMTSMMDY</sequence>
<dbReference type="InterPro" id="IPR006321">
    <property type="entry name" value="PilT/PilU"/>
</dbReference>
<proteinExistence type="inferred from homology"/>
<dbReference type="PROSITE" id="PS00662">
    <property type="entry name" value="T2SP_E"/>
    <property type="match status" value="1"/>
</dbReference>
<name>A0A1J5DXY1_9BACT</name>
<dbReference type="GO" id="GO:0005524">
    <property type="term" value="F:ATP binding"/>
    <property type="evidence" value="ECO:0007669"/>
    <property type="project" value="InterPro"/>
</dbReference>
<dbReference type="GO" id="GO:0016887">
    <property type="term" value="F:ATP hydrolysis activity"/>
    <property type="evidence" value="ECO:0007669"/>
    <property type="project" value="InterPro"/>
</dbReference>
<reference evidence="3 4" key="1">
    <citation type="journal article" date="2016" name="Environ. Microbiol.">
        <title>Genomic resolution of a cold subsurface aquifer community provides metabolic insights for novel microbes adapted to high CO concentrations.</title>
        <authorList>
            <person name="Probst A.J."/>
            <person name="Castelle C.J."/>
            <person name="Singh A."/>
            <person name="Brown C.T."/>
            <person name="Anantharaman K."/>
            <person name="Sharon I."/>
            <person name="Hug L.A."/>
            <person name="Burstein D."/>
            <person name="Emerson J.B."/>
            <person name="Thomas B.C."/>
            <person name="Banfield J.F."/>
        </authorList>
    </citation>
    <scope>NUCLEOTIDE SEQUENCE [LARGE SCALE GENOMIC DNA]</scope>
    <source>
        <strain evidence="3">CG2_30_40_21</strain>
    </source>
</reference>
<dbReference type="AlphaFoldDB" id="A0A1J5DXY1"/>
<comment type="similarity">
    <text evidence="1">Belongs to the GSP E family.</text>
</comment>
<dbReference type="NCBIfam" id="TIGR01420">
    <property type="entry name" value="pilT_fam"/>
    <property type="match status" value="1"/>
</dbReference>
<dbReference type="SMART" id="SM00382">
    <property type="entry name" value="AAA"/>
    <property type="match status" value="1"/>
</dbReference>
<comment type="caution">
    <text evidence="3">The sequence shown here is derived from an EMBL/GenBank/DDBJ whole genome shotgun (WGS) entry which is preliminary data.</text>
</comment>
<protein>
    <submittedName>
        <fullName evidence="3">Type IV pili twitching motility protein PilT</fullName>
    </submittedName>
</protein>
<dbReference type="Gene3D" id="3.40.50.300">
    <property type="entry name" value="P-loop containing nucleotide triphosphate hydrolases"/>
    <property type="match status" value="1"/>
</dbReference>
<dbReference type="PANTHER" id="PTHR30486:SF12">
    <property type="entry name" value="TYPE IV PILUS ATPASE PILU"/>
    <property type="match status" value="1"/>
</dbReference>
<gene>
    <name evidence="3" type="ORF">AUJ95_03975</name>
</gene>
<evidence type="ECO:0000256" key="1">
    <source>
        <dbReference type="ARBA" id="ARBA00006611"/>
    </source>
</evidence>
<feature type="domain" description="Bacterial type II secretion system protein E" evidence="2">
    <location>
        <begin position="193"/>
        <end position="207"/>
    </location>
</feature>
<dbReference type="InterPro" id="IPR003593">
    <property type="entry name" value="AAA+_ATPase"/>
</dbReference>
<accession>A0A1J5DXY1</accession>